<dbReference type="SUPFAM" id="SSF81837">
    <property type="entry name" value="BEACH domain"/>
    <property type="match status" value="1"/>
</dbReference>
<dbReference type="InterPro" id="IPR036372">
    <property type="entry name" value="BEACH_dom_sf"/>
</dbReference>
<dbReference type="Proteomes" id="UP000030645">
    <property type="component" value="Unassembled WGS sequence"/>
</dbReference>
<keyword evidence="4" id="KW-1185">Reference proteome</keyword>
<gene>
    <name evidence="3" type="ORF">L484_003068</name>
</gene>
<keyword evidence="2" id="KW-0677">Repeat</keyword>
<organism evidence="3 4">
    <name type="scientific">Morus notabilis</name>
    <dbReference type="NCBI Taxonomy" id="981085"/>
    <lineage>
        <taxon>Eukaryota</taxon>
        <taxon>Viridiplantae</taxon>
        <taxon>Streptophyta</taxon>
        <taxon>Embryophyta</taxon>
        <taxon>Tracheophyta</taxon>
        <taxon>Spermatophyta</taxon>
        <taxon>Magnoliopsida</taxon>
        <taxon>eudicotyledons</taxon>
        <taxon>Gunneridae</taxon>
        <taxon>Pentapetalae</taxon>
        <taxon>rosids</taxon>
        <taxon>fabids</taxon>
        <taxon>Rosales</taxon>
        <taxon>Moraceae</taxon>
        <taxon>Moreae</taxon>
        <taxon>Morus</taxon>
    </lineage>
</organism>
<dbReference type="STRING" id="981085.W9SRI9"/>
<dbReference type="Gene3D" id="1.10.1540.10">
    <property type="entry name" value="BEACH domain"/>
    <property type="match status" value="1"/>
</dbReference>
<evidence type="ECO:0000256" key="2">
    <source>
        <dbReference type="ARBA" id="ARBA00022737"/>
    </source>
</evidence>
<dbReference type="PANTHER" id="PTHR46108:SF4">
    <property type="entry name" value="BLUE CHEESE"/>
    <property type="match status" value="1"/>
</dbReference>
<accession>W9SRI9</accession>
<evidence type="ECO:0000313" key="3">
    <source>
        <dbReference type="EMBL" id="EXC22518.1"/>
    </source>
</evidence>
<dbReference type="AlphaFoldDB" id="W9SRI9"/>
<sequence length="73" mass="8260">MPESSVWDGKELQRSGRRRSGATNLIGLRFDDLEAEEAVNVFYHYTYEGSVDIDSVTDPAMKASFFSLIAKHF</sequence>
<dbReference type="InterPro" id="IPR051944">
    <property type="entry name" value="BEACH_domain_protein"/>
</dbReference>
<proteinExistence type="predicted"/>
<dbReference type="EMBL" id="KE345970">
    <property type="protein sequence ID" value="EXC22518.1"/>
    <property type="molecule type" value="Genomic_DNA"/>
</dbReference>
<protein>
    <submittedName>
        <fullName evidence="3">Uncharacterized protein</fullName>
    </submittedName>
</protein>
<name>W9SRI9_9ROSA</name>
<evidence type="ECO:0000313" key="4">
    <source>
        <dbReference type="Proteomes" id="UP000030645"/>
    </source>
</evidence>
<reference evidence="4" key="1">
    <citation type="submission" date="2013-01" db="EMBL/GenBank/DDBJ databases">
        <title>Draft Genome Sequence of a Mulberry Tree, Morus notabilis C.K. Schneid.</title>
        <authorList>
            <person name="He N."/>
            <person name="Zhao S."/>
        </authorList>
    </citation>
    <scope>NUCLEOTIDE SEQUENCE</scope>
</reference>
<keyword evidence="1" id="KW-0853">WD repeat</keyword>
<evidence type="ECO:0000256" key="1">
    <source>
        <dbReference type="ARBA" id="ARBA00022574"/>
    </source>
</evidence>
<dbReference type="PANTHER" id="PTHR46108">
    <property type="entry name" value="BLUE CHEESE"/>
    <property type="match status" value="1"/>
</dbReference>
<dbReference type="eggNOG" id="KOG1786">
    <property type="taxonomic scope" value="Eukaryota"/>
</dbReference>